<feature type="compositionally biased region" description="Basic residues" evidence="1">
    <location>
        <begin position="112"/>
        <end position="126"/>
    </location>
</feature>
<dbReference type="HOGENOM" id="CLU_119148_0_0_1"/>
<dbReference type="RefSeq" id="XP_001879745.1">
    <property type="nucleotide sequence ID" value="XM_001879710.1"/>
</dbReference>
<dbReference type="InParanoid" id="B0D7H4"/>
<evidence type="ECO:0000313" key="3">
    <source>
        <dbReference type="Proteomes" id="UP000001194"/>
    </source>
</evidence>
<evidence type="ECO:0000256" key="1">
    <source>
        <dbReference type="SAM" id="MobiDB-lite"/>
    </source>
</evidence>
<gene>
    <name evidence="2" type="ORF">LACBIDRAFT_293892</name>
</gene>
<feature type="region of interest" description="Disordered" evidence="1">
    <location>
        <begin position="97"/>
        <end position="135"/>
    </location>
</feature>
<sequence>MVREQVVPQVTVVKDQVGVHIIPVIDERLGYASSASKAHKDKVERYNDLLEEIYEHELELAKMKSALVDMRKEIVEDAQSLDGVAVGVKAVQTDVIVNGDTSDNDSIDKEKKDRKRGGRGKAIVKGKGKEKSKVAGTEMDVEWDYNLELSNSAKRGRRASDASDSVEPPTRNAFVLGSH</sequence>
<dbReference type="KEGG" id="lbc:LACBIDRAFT_293892"/>
<dbReference type="OrthoDB" id="3042548at2759"/>
<evidence type="ECO:0000313" key="2">
    <source>
        <dbReference type="EMBL" id="EDR09396.1"/>
    </source>
</evidence>
<organism evidence="3">
    <name type="scientific">Laccaria bicolor (strain S238N-H82 / ATCC MYA-4686)</name>
    <name type="common">Bicoloured deceiver</name>
    <name type="synonym">Laccaria laccata var. bicolor</name>
    <dbReference type="NCBI Taxonomy" id="486041"/>
    <lineage>
        <taxon>Eukaryota</taxon>
        <taxon>Fungi</taxon>
        <taxon>Dikarya</taxon>
        <taxon>Basidiomycota</taxon>
        <taxon>Agaricomycotina</taxon>
        <taxon>Agaricomycetes</taxon>
        <taxon>Agaricomycetidae</taxon>
        <taxon>Agaricales</taxon>
        <taxon>Agaricineae</taxon>
        <taxon>Hydnangiaceae</taxon>
        <taxon>Laccaria</taxon>
    </lineage>
</organism>
<reference evidence="2 3" key="1">
    <citation type="journal article" date="2008" name="Nature">
        <title>The genome of Laccaria bicolor provides insights into mycorrhizal symbiosis.</title>
        <authorList>
            <person name="Martin F."/>
            <person name="Aerts A."/>
            <person name="Ahren D."/>
            <person name="Brun A."/>
            <person name="Danchin E.G.J."/>
            <person name="Duchaussoy F."/>
            <person name="Gibon J."/>
            <person name="Kohler A."/>
            <person name="Lindquist E."/>
            <person name="Pereda V."/>
            <person name="Salamov A."/>
            <person name="Shapiro H.J."/>
            <person name="Wuyts J."/>
            <person name="Blaudez D."/>
            <person name="Buee M."/>
            <person name="Brokstein P."/>
            <person name="Canbaeck B."/>
            <person name="Cohen D."/>
            <person name="Courty P.E."/>
            <person name="Coutinho P.M."/>
            <person name="Delaruelle C."/>
            <person name="Detter J.C."/>
            <person name="Deveau A."/>
            <person name="DiFazio S."/>
            <person name="Duplessis S."/>
            <person name="Fraissinet-Tachet L."/>
            <person name="Lucic E."/>
            <person name="Frey-Klett P."/>
            <person name="Fourrey C."/>
            <person name="Feussner I."/>
            <person name="Gay G."/>
            <person name="Grimwood J."/>
            <person name="Hoegger P.J."/>
            <person name="Jain P."/>
            <person name="Kilaru S."/>
            <person name="Labbe J."/>
            <person name="Lin Y.C."/>
            <person name="Legue V."/>
            <person name="Le Tacon F."/>
            <person name="Marmeisse R."/>
            <person name="Melayah D."/>
            <person name="Montanini B."/>
            <person name="Muratet M."/>
            <person name="Nehls U."/>
            <person name="Niculita-Hirzel H."/>
            <person name="Oudot-Le Secq M.P."/>
            <person name="Peter M."/>
            <person name="Quesneville H."/>
            <person name="Rajashekar B."/>
            <person name="Reich M."/>
            <person name="Rouhier N."/>
            <person name="Schmutz J."/>
            <person name="Yin T."/>
            <person name="Chalot M."/>
            <person name="Henrissat B."/>
            <person name="Kuees U."/>
            <person name="Lucas S."/>
            <person name="Van de Peer Y."/>
            <person name="Podila G.K."/>
            <person name="Polle A."/>
            <person name="Pukkila P.J."/>
            <person name="Richardson P.M."/>
            <person name="Rouze P."/>
            <person name="Sanders I.R."/>
            <person name="Stajich J.E."/>
            <person name="Tunlid A."/>
            <person name="Tuskan G."/>
            <person name="Grigoriev I.V."/>
        </authorList>
    </citation>
    <scope>NUCLEOTIDE SEQUENCE [LARGE SCALE GENOMIC DNA]</scope>
    <source>
        <strain evidence="3">S238N-H82 / ATCC MYA-4686</strain>
    </source>
</reference>
<dbReference type="EMBL" id="DS547099">
    <property type="protein sequence ID" value="EDR09396.1"/>
    <property type="molecule type" value="Genomic_DNA"/>
</dbReference>
<proteinExistence type="predicted"/>
<protein>
    <submittedName>
        <fullName evidence="2">Predicted protein</fullName>
    </submittedName>
</protein>
<keyword evidence="3" id="KW-1185">Reference proteome</keyword>
<accession>B0D7H4</accession>
<feature type="region of interest" description="Disordered" evidence="1">
    <location>
        <begin position="152"/>
        <end position="179"/>
    </location>
</feature>
<dbReference type="AlphaFoldDB" id="B0D7H4"/>
<dbReference type="Proteomes" id="UP000001194">
    <property type="component" value="Unassembled WGS sequence"/>
</dbReference>
<name>B0D7H4_LACBS</name>
<dbReference type="GeneID" id="6075512"/>